<name>A0A2P5AYJ1_TREOI</name>
<evidence type="ECO:0000313" key="1">
    <source>
        <dbReference type="EMBL" id="PON41599.1"/>
    </source>
</evidence>
<reference evidence="2" key="1">
    <citation type="submission" date="2016-06" db="EMBL/GenBank/DDBJ databases">
        <title>Parallel loss of symbiosis genes in relatives of nitrogen-fixing non-legume Parasponia.</title>
        <authorList>
            <person name="Van Velzen R."/>
            <person name="Holmer R."/>
            <person name="Bu F."/>
            <person name="Rutten L."/>
            <person name="Van Zeijl A."/>
            <person name="Liu W."/>
            <person name="Santuari L."/>
            <person name="Cao Q."/>
            <person name="Sharma T."/>
            <person name="Shen D."/>
            <person name="Roswanjaya Y."/>
            <person name="Wardhani T."/>
            <person name="Kalhor M.S."/>
            <person name="Jansen J."/>
            <person name="Van den Hoogen J."/>
            <person name="Gungor B."/>
            <person name="Hartog M."/>
            <person name="Hontelez J."/>
            <person name="Verver J."/>
            <person name="Yang W.-C."/>
            <person name="Schijlen E."/>
            <person name="Repin R."/>
            <person name="Schilthuizen M."/>
            <person name="Schranz E."/>
            <person name="Heidstra R."/>
            <person name="Miyata K."/>
            <person name="Fedorova E."/>
            <person name="Kohlen W."/>
            <person name="Bisseling T."/>
            <person name="Smit S."/>
            <person name="Geurts R."/>
        </authorList>
    </citation>
    <scope>NUCLEOTIDE SEQUENCE [LARGE SCALE GENOMIC DNA]</scope>
    <source>
        <strain evidence="2">cv. RG33-2</strain>
    </source>
</reference>
<sequence length="50" mass="5446">RRPISRGPVSARFQGVHLRHRAGLGPPLGHTGWAGLFTPKTHYGRAACPF</sequence>
<dbReference type="Proteomes" id="UP000237000">
    <property type="component" value="Unassembled WGS sequence"/>
</dbReference>
<keyword evidence="2" id="KW-1185">Reference proteome</keyword>
<comment type="caution">
    <text evidence="1">The sequence shown here is derived from an EMBL/GenBank/DDBJ whole genome shotgun (WGS) entry which is preliminary data.</text>
</comment>
<protein>
    <submittedName>
        <fullName evidence="1">Uncharacterized protein</fullName>
    </submittedName>
</protein>
<dbReference type="AlphaFoldDB" id="A0A2P5AYJ1"/>
<proteinExistence type="predicted"/>
<dbReference type="InParanoid" id="A0A2P5AYJ1"/>
<feature type="non-terminal residue" evidence="1">
    <location>
        <position position="1"/>
    </location>
</feature>
<accession>A0A2P5AYJ1</accession>
<dbReference type="EMBL" id="JXTC01000657">
    <property type="protein sequence ID" value="PON41599.1"/>
    <property type="molecule type" value="Genomic_DNA"/>
</dbReference>
<evidence type="ECO:0000313" key="2">
    <source>
        <dbReference type="Proteomes" id="UP000237000"/>
    </source>
</evidence>
<organism evidence="1 2">
    <name type="scientific">Trema orientale</name>
    <name type="common">Charcoal tree</name>
    <name type="synonym">Celtis orientalis</name>
    <dbReference type="NCBI Taxonomy" id="63057"/>
    <lineage>
        <taxon>Eukaryota</taxon>
        <taxon>Viridiplantae</taxon>
        <taxon>Streptophyta</taxon>
        <taxon>Embryophyta</taxon>
        <taxon>Tracheophyta</taxon>
        <taxon>Spermatophyta</taxon>
        <taxon>Magnoliopsida</taxon>
        <taxon>eudicotyledons</taxon>
        <taxon>Gunneridae</taxon>
        <taxon>Pentapetalae</taxon>
        <taxon>rosids</taxon>
        <taxon>fabids</taxon>
        <taxon>Rosales</taxon>
        <taxon>Cannabaceae</taxon>
        <taxon>Trema</taxon>
    </lineage>
</organism>
<gene>
    <name evidence="1" type="ORF">TorRG33x02_337710</name>
</gene>